<keyword evidence="12" id="KW-1185">Reference proteome</keyword>
<name>A0AA40ADC2_9PEZI</name>
<dbReference type="Pfam" id="PF25762">
    <property type="entry name" value="HAUS1"/>
    <property type="match status" value="1"/>
</dbReference>
<comment type="similarity">
    <text evidence="2">Belongs to the HAUS1 family.</text>
</comment>
<evidence type="ECO:0000313" key="12">
    <source>
        <dbReference type="Proteomes" id="UP001172101"/>
    </source>
</evidence>
<dbReference type="GO" id="GO:0005829">
    <property type="term" value="C:cytosol"/>
    <property type="evidence" value="ECO:0007669"/>
    <property type="project" value="TreeGrafter"/>
</dbReference>
<sequence>MAHLNPHTAAIFSPSMARAAASTAKDWSFVDNWLARQFPGGRSPPVFERNNDTLRVLLALASANEAADEERQRIGRLEAGALRDLEQQDRNRRDNDKNDQGEASINTTKLHDTRDAILAAVNDGLSREGRVALDTMATLAVEGGIAFATPTNLGQQMVEMAGKVGELEQTEGRVQVLARFLGAEALMIERLREDLETSHYRPGTDLAKQNLEMQRKIKTMAARLPDLRDKVTFLASSVGNMASPTIEQVRQEEEAYLTLLARKKELDSQIKVFQGLPPDTDQARQELESLRSELRRMTQRRDAVFEGLVERETPRKPTR</sequence>
<comment type="subcellular location">
    <subcellularLocation>
        <location evidence="1">Cytoplasm</location>
        <location evidence="1">Cytoskeleton</location>
        <location evidence="1">Spindle</location>
    </subcellularLocation>
</comment>
<dbReference type="GeneID" id="85317954"/>
<dbReference type="Proteomes" id="UP001172101">
    <property type="component" value="Unassembled WGS sequence"/>
</dbReference>
<dbReference type="GO" id="GO:0070652">
    <property type="term" value="C:HAUS complex"/>
    <property type="evidence" value="ECO:0007669"/>
    <property type="project" value="InterPro"/>
</dbReference>
<evidence type="ECO:0000256" key="7">
    <source>
        <dbReference type="ARBA" id="ARBA00023054"/>
    </source>
</evidence>
<organism evidence="11 12">
    <name type="scientific">Lasiosphaeria miniovina</name>
    <dbReference type="NCBI Taxonomy" id="1954250"/>
    <lineage>
        <taxon>Eukaryota</taxon>
        <taxon>Fungi</taxon>
        <taxon>Dikarya</taxon>
        <taxon>Ascomycota</taxon>
        <taxon>Pezizomycotina</taxon>
        <taxon>Sordariomycetes</taxon>
        <taxon>Sordariomycetidae</taxon>
        <taxon>Sordariales</taxon>
        <taxon>Lasiosphaeriaceae</taxon>
        <taxon>Lasiosphaeria</taxon>
    </lineage>
</organism>
<keyword evidence="4" id="KW-0132">Cell division</keyword>
<dbReference type="RefSeq" id="XP_060295139.1">
    <property type="nucleotide sequence ID" value="XM_060434684.1"/>
</dbReference>
<evidence type="ECO:0000256" key="10">
    <source>
        <dbReference type="SAM" id="MobiDB-lite"/>
    </source>
</evidence>
<proteinExistence type="inferred from homology"/>
<evidence type="ECO:0000256" key="9">
    <source>
        <dbReference type="ARBA" id="ARBA00023306"/>
    </source>
</evidence>
<evidence type="ECO:0000256" key="1">
    <source>
        <dbReference type="ARBA" id="ARBA00004186"/>
    </source>
</evidence>
<evidence type="ECO:0000256" key="3">
    <source>
        <dbReference type="ARBA" id="ARBA00022490"/>
    </source>
</evidence>
<evidence type="ECO:0000256" key="4">
    <source>
        <dbReference type="ARBA" id="ARBA00022618"/>
    </source>
</evidence>
<keyword evidence="3" id="KW-0963">Cytoplasm</keyword>
<keyword evidence="8" id="KW-0206">Cytoskeleton</keyword>
<dbReference type="PANTHER" id="PTHR31570">
    <property type="entry name" value="HAUS AUGMIN-LIKE COMPLEX SUBUNIT 1"/>
    <property type="match status" value="1"/>
</dbReference>
<evidence type="ECO:0008006" key="13">
    <source>
        <dbReference type="Google" id="ProtNLM"/>
    </source>
</evidence>
<dbReference type="GO" id="GO:0051225">
    <property type="term" value="P:spindle assembly"/>
    <property type="evidence" value="ECO:0007669"/>
    <property type="project" value="InterPro"/>
</dbReference>
<dbReference type="GO" id="GO:0051301">
    <property type="term" value="P:cell division"/>
    <property type="evidence" value="ECO:0007669"/>
    <property type="project" value="UniProtKB-KW"/>
</dbReference>
<dbReference type="AlphaFoldDB" id="A0AA40ADC2"/>
<comment type="caution">
    <text evidence="11">The sequence shown here is derived from an EMBL/GenBank/DDBJ whole genome shotgun (WGS) entry which is preliminary data.</text>
</comment>
<evidence type="ECO:0000256" key="5">
    <source>
        <dbReference type="ARBA" id="ARBA00022701"/>
    </source>
</evidence>
<keyword evidence="6" id="KW-0498">Mitosis</keyword>
<keyword evidence="9" id="KW-0131">Cell cycle</keyword>
<dbReference type="PANTHER" id="PTHR31570:SF1">
    <property type="entry name" value="HAUS AUGMIN-LIKE COMPLEX SUBUNIT 1"/>
    <property type="match status" value="1"/>
</dbReference>
<evidence type="ECO:0000256" key="6">
    <source>
        <dbReference type="ARBA" id="ARBA00022776"/>
    </source>
</evidence>
<evidence type="ECO:0000313" key="11">
    <source>
        <dbReference type="EMBL" id="KAK0713817.1"/>
    </source>
</evidence>
<keyword evidence="7" id="KW-0175">Coiled coil</keyword>
<evidence type="ECO:0000256" key="2">
    <source>
        <dbReference type="ARBA" id="ARBA00005479"/>
    </source>
</evidence>
<evidence type="ECO:0000256" key="8">
    <source>
        <dbReference type="ARBA" id="ARBA00023212"/>
    </source>
</evidence>
<dbReference type="EMBL" id="JAUIRO010000005">
    <property type="protein sequence ID" value="KAK0713817.1"/>
    <property type="molecule type" value="Genomic_DNA"/>
</dbReference>
<feature type="region of interest" description="Disordered" evidence="10">
    <location>
        <begin position="80"/>
        <end position="108"/>
    </location>
</feature>
<protein>
    <recommendedName>
        <fullName evidence="13">HAUS augmin-like complex subunit 1</fullName>
    </recommendedName>
</protein>
<feature type="compositionally biased region" description="Basic and acidic residues" evidence="10">
    <location>
        <begin position="80"/>
        <end position="100"/>
    </location>
</feature>
<gene>
    <name evidence="11" type="ORF">B0T26DRAFT_374114</name>
</gene>
<keyword evidence="5" id="KW-0493">Microtubule</keyword>
<dbReference type="InterPro" id="IPR026243">
    <property type="entry name" value="HAUS1"/>
</dbReference>
<accession>A0AA40ADC2</accession>
<reference evidence="11" key="1">
    <citation type="submission" date="2023-06" db="EMBL/GenBank/DDBJ databases">
        <title>Genome-scale phylogeny and comparative genomics of the fungal order Sordariales.</title>
        <authorList>
            <consortium name="Lawrence Berkeley National Laboratory"/>
            <person name="Hensen N."/>
            <person name="Bonometti L."/>
            <person name="Westerberg I."/>
            <person name="Brannstrom I.O."/>
            <person name="Guillou S."/>
            <person name="Cros-Aarteil S."/>
            <person name="Calhoun S."/>
            <person name="Haridas S."/>
            <person name="Kuo A."/>
            <person name="Mondo S."/>
            <person name="Pangilinan J."/>
            <person name="Riley R."/>
            <person name="LaButti K."/>
            <person name="Andreopoulos B."/>
            <person name="Lipzen A."/>
            <person name="Chen C."/>
            <person name="Yanf M."/>
            <person name="Daum C."/>
            <person name="Ng V."/>
            <person name="Clum A."/>
            <person name="Steindorff A."/>
            <person name="Ohm R."/>
            <person name="Martin F."/>
            <person name="Silar P."/>
            <person name="Natvig D."/>
            <person name="Lalanne C."/>
            <person name="Gautier V."/>
            <person name="Ament-velasquez S.L."/>
            <person name="Kruys A."/>
            <person name="Hutchinson M.I."/>
            <person name="Powell A.J."/>
            <person name="Barry K."/>
            <person name="Miller A.N."/>
            <person name="Grigoriev I.V."/>
            <person name="Debuchy R."/>
            <person name="Gladieux P."/>
            <person name="Thoren M.H."/>
            <person name="Johannesson H."/>
        </authorList>
    </citation>
    <scope>NUCLEOTIDE SEQUENCE</scope>
    <source>
        <strain evidence="11">SMH2392-1A</strain>
    </source>
</reference>
<dbReference type="GO" id="GO:0005874">
    <property type="term" value="C:microtubule"/>
    <property type="evidence" value="ECO:0007669"/>
    <property type="project" value="UniProtKB-KW"/>
</dbReference>
<dbReference type="GO" id="GO:0005819">
    <property type="term" value="C:spindle"/>
    <property type="evidence" value="ECO:0007669"/>
    <property type="project" value="UniProtKB-SubCell"/>
</dbReference>